<dbReference type="InterPro" id="IPR029063">
    <property type="entry name" value="SAM-dependent_MTases_sf"/>
</dbReference>
<dbReference type="EMBL" id="SVCA01000007">
    <property type="protein sequence ID" value="MBE6085492.1"/>
    <property type="molecule type" value="Genomic_DNA"/>
</dbReference>
<reference evidence="4" key="1">
    <citation type="submission" date="2019-04" db="EMBL/GenBank/DDBJ databases">
        <title>Evolution of Biomass-Degrading Anaerobic Consortia Revealed by Metagenomics.</title>
        <authorList>
            <person name="Peng X."/>
        </authorList>
    </citation>
    <scope>NUCLEOTIDE SEQUENCE</scope>
    <source>
        <strain evidence="4">SIG242</strain>
    </source>
</reference>
<dbReference type="PANTHER" id="PTHR22916">
    <property type="entry name" value="GLYCOSYLTRANSFERASE"/>
    <property type="match status" value="1"/>
</dbReference>
<dbReference type="SUPFAM" id="SSF53448">
    <property type="entry name" value="Nucleotide-diphospho-sugar transferases"/>
    <property type="match status" value="1"/>
</dbReference>
<evidence type="ECO:0000256" key="2">
    <source>
        <dbReference type="ARBA" id="ARBA00022679"/>
    </source>
</evidence>
<gene>
    <name evidence="4" type="ORF">E7203_08605</name>
</gene>
<feature type="domain" description="Glycosyltransferase 2-like" evidence="3">
    <location>
        <begin position="12"/>
        <end position="176"/>
    </location>
</feature>
<dbReference type="InterPro" id="IPR029044">
    <property type="entry name" value="Nucleotide-diphossugar_trans"/>
</dbReference>
<keyword evidence="1" id="KW-0328">Glycosyltransferase</keyword>
<dbReference type="SUPFAM" id="SSF53335">
    <property type="entry name" value="S-adenosyl-L-methionine-dependent methyltransferases"/>
    <property type="match status" value="1"/>
</dbReference>
<dbReference type="CDD" id="cd00761">
    <property type="entry name" value="Glyco_tranf_GTA_type"/>
    <property type="match status" value="1"/>
</dbReference>
<accession>A0A927WLQ3</accession>
<evidence type="ECO:0000259" key="3">
    <source>
        <dbReference type="Pfam" id="PF00535"/>
    </source>
</evidence>
<dbReference type="InterPro" id="IPR001173">
    <property type="entry name" value="Glyco_trans_2-like"/>
</dbReference>
<dbReference type="AlphaFoldDB" id="A0A927WLQ3"/>
<dbReference type="Proteomes" id="UP000772151">
    <property type="component" value="Unassembled WGS sequence"/>
</dbReference>
<dbReference type="RefSeq" id="WP_303669593.1">
    <property type="nucleotide sequence ID" value="NZ_SVCA01000007.1"/>
</dbReference>
<dbReference type="PANTHER" id="PTHR22916:SF51">
    <property type="entry name" value="GLYCOSYLTRANSFERASE EPSH-RELATED"/>
    <property type="match status" value="1"/>
</dbReference>
<comment type="caution">
    <text evidence="4">The sequence shown here is derived from an EMBL/GenBank/DDBJ whole genome shotgun (WGS) entry which is preliminary data.</text>
</comment>
<evidence type="ECO:0000256" key="1">
    <source>
        <dbReference type="ARBA" id="ARBA00022676"/>
    </source>
</evidence>
<name>A0A927WLQ3_SELRU</name>
<dbReference type="GO" id="GO:0016757">
    <property type="term" value="F:glycosyltransferase activity"/>
    <property type="evidence" value="ECO:0007669"/>
    <property type="project" value="UniProtKB-KW"/>
</dbReference>
<dbReference type="Pfam" id="PF00535">
    <property type="entry name" value="Glycos_transf_2"/>
    <property type="match status" value="1"/>
</dbReference>
<protein>
    <submittedName>
        <fullName evidence="4">Glycosyltransferase</fullName>
    </submittedName>
</protein>
<evidence type="ECO:0000313" key="5">
    <source>
        <dbReference type="Proteomes" id="UP000772151"/>
    </source>
</evidence>
<sequence>MKSAKNDYPIISIIVPVYNASYYLCDCLDSIAAQTFNDFECILIDDGSTDGSGAICDRYAKLDDRFKVVHQSNRGAHAARLAGYRHSKGFFIGFVDSDDWIEPDMYEKLVSAMHDDVDISMVCFVQECQGSPLMETREKWGETAINAKDALAQSLTRRVFGWELWCKLFRKELFDESIFHTELSVGDDLVTSCLLFLRANKVMYMPCDLYHYRLHPQSMTHIDNMYTSLKLIEAIKSLLLSYSNFDIFITDYLLYWHSYLIVGNLLYSYSSNENSIIYKKLFSELKWSLSKINDKGLDRREKLFVKFVMHSEYDGFLNKMKTRNRVKCCFFAGDKEVYIYGAGKMGNKLRESLVEMGIKIKGFIISKKTDDIKEVAGVKLYSLNELLDNLSRICIFLGVSVYYIDEIKEILLKNGAKHIYWPPMMKYGQLDNKGLDRARNKLLYLQKAREGMYYEGNDGRIY</sequence>
<dbReference type="Gene3D" id="3.90.550.10">
    <property type="entry name" value="Spore Coat Polysaccharide Biosynthesis Protein SpsA, Chain A"/>
    <property type="match status" value="1"/>
</dbReference>
<proteinExistence type="predicted"/>
<keyword evidence="2" id="KW-0808">Transferase</keyword>
<evidence type="ECO:0000313" key="4">
    <source>
        <dbReference type="EMBL" id="MBE6085492.1"/>
    </source>
</evidence>
<organism evidence="4 5">
    <name type="scientific">Selenomonas ruminantium</name>
    <dbReference type="NCBI Taxonomy" id="971"/>
    <lineage>
        <taxon>Bacteria</taxon>
        <taxon>Bacillati</taxon>
        <taxon>Bacillota</taxon>
        <taxon>Negativicutes</taxon>
        <taxon>Selenomonadales</taxon>
        <taxon>Selenomonadaceae</taxon>
        <taxon>Selenomonas</taxon>
    </lineage>
</organism>